<dbReference type="Proteomes" id="UP001489004">
    <property type="component" value="Unassembled WGS sequence"/>
</dbReference>
<keyword evidence="2" id="KW-1185">Reference proteome</keyword>
<proteinExistence type="predicted"/>
<reference evidence="1 2" key="1">
    <citation type="journal article" date="2024" name="Nat. Commun.">
        <title>Phylogenomics reveals the evolutionary origins of lichenization in chlorophyte algae.</title>
        <authorList>
            <person name="Puginier C."/>
            <person name="Libourel C."/>
            <person name="Otte J."/>
            <person name="Skaloud P."/>
            <person name="Haon M."/>
            <person name="Grisel S."/>
            <person name="Petersen M."/>
            <person name="Berrin J.G."/>
            <person name="Delaux P.M."/>
            <person name="Dal Grande F."/>
            <person name="Keller J."/>
        </authorList>
    </citation>
    <scope>NUCLEOTIDE SEQUENCE [LARGE SCALE GENOMIC DNA]</scope>
    <source>
        <strain evidence="1 2">SAG 2043</strain>
    </source>
</reference>
<dbReference type="EMBL" id="JALJOR010000008">
    <property type="protein sequence ID" value="KAK9813129.1"/>
    <property type="molecule type" value="Genomic_DNA"/>
</dbReference>
<evidence type="ECO:0000313" key="1">
    <source>
        <dbReference type="EMBL" id="KAK9813129.1"/>
    </source>
</evidence>
<evidence type="ECO:0000313" key="2">
    <source>
        <dbReference type="Proteomes" id="UP001489004"/>
    </source>
</evidence>
<sequence length="200" mass="20922">MWWFLQVLQPAVDRELNQQAHELVVKLRGALPPSLRLLVALLSRQGKGFPQRQVMLATGCIAAFIAAAAAGGERMQAQALAALLALTVDAGGATACLNNVQHLRGFLNTGQAPRVQLPAVQLIGQLAQQSGSQAVLMGAGFCSALVRVCATTSSEDLLKAIGAALLYLVQQTAGDPTDDLIGDVLRHALQAAEAVPRLAT</sequence>
<dbReference type="InterPro" id="IPR011989">
    <property type="entry name" value="ARM-like"/>
</dbReference>
<organism evidence="1 2">
    <name type="scientific">[Myrmecia] bisecta</name>
    <dbReference type="NCBI Taxonomy" id="41462"/>
    <lineage>
        <taxon>Eukaryota</taxon>
        <taxon>Viridiplantae</taxon>
        <taxon>Chlorophyta</taxon>
        <taxon>core chlorophytes</taxon>
        <taxon>Trebouxiophyceae</taxon>
        <taxon>Trebouxiales</taxon>
        <taxon>Trebouxiaceae</taxon>
        <taxon>Myrmecia</taxon>
    </lineage>
</organism>
<dbReference type="AlphaFoldDB" id="A0AAW1PU27"/>
<comment type="caution">
    <text evidence="1">The sequence shown here is derived from an EMBL/GenBank/DDBJ whole genome shotgun (WGS) entry which is preliminary data.</text>
</comment>
<name>A0AAW1PU27_9CHLO</name>
<dbReference type="InterPro" id="IPR016024">
    <property type="entry name" value="ARM-type_fold"/>
</dbReference>
<accession>A0AAW1PU27</accession>
<dbReference type="Gene3D" id="1.25.10.10">
    <property type="entry name" value="Leucine-rich Repeat Variant"/>
    <property type="match status" value="1"/>
</dbReference>
<protein>
    <submittedName>
        <fullName evidence="1">Uncharacterized protein</fullName>
    </submittedName>
</protein>
<gene>
    <name evidence="1" type="ORF">WJX72_009586</name>
</gene>
<dbReference type="SUPFAM" id="SSF48371">
    <property type="entry name" value="ARM repeat"/>
    <property type="match status" value="1"/>
</dbReference>